<keyword evidence="2" id="KW-0378">Hydrolase</keyword>
<evidence type="ECO:0000256" key="3">
    <source>
        <dbReference type="ARBA" id="ARBA00022806"/>
    </source>
</evidence>
<keyword evidence="4" id="KW-0067">ATP-binding</keyword>
<feature type="region of interest" description="Disordered" evidence="5">
    <location>
        <begin position="350"/>
        <end position="372"/>
    </location>
</feature>
<keyword evidence="1" id="KW-0547">Nucleotide-binding</keyword>
<comment type="caution">
    <text evidence="8">The sequence shown here is derived from an EMBL/GenBank/DDBJ whole genome shotgun (WGS) entry which is preliminary data.</text>
</comment>
<dbReference type="Pfam" id="PF00271">
    <property type="entry name" value="Helicase_C"/>
    <property type="match status" value="1"/>
</dbReference>
<dbReference type="SMART" id="SM00490">
    <property type="entry name" value="HELICc"/>
    <property type="match status" value="1"/>
</dbReference>
<dbReference type="RefSeq" id="WP_264715063.1">
    <property type="nucleotide sequence ID" value="NZ_JAPDNT010000017.1"/>
</dbReference>
<reference evidence="8" key="1">
    <citation type="submission" date="2022-09" db="EMBL/GenBank/DDBJ databases">
        <title>Rhodovastum sp. nov. RN2-1 isolated from soil in Seongnam, South Korea.</title>
        <authorList>
            <person name="Le N.T."/>
        </authorList>
    </citation>
    <scope>NUCLEOTIDE SEQUENCE</scope>
    <source>
        <strain evidence="8">RN2-1</strain>
    </source>
</reference>
<keyword evidence="9" id="KW-1185">Reference proteome</keyword>
<dbReference type="GO" id="GO:0016787">
    <property type="term" value="F:hydrolase activity"/>
    <property type="evidence" value="ECO:0007669"/>
    <property type="project" value="UniProtKB-KW"/>
</dbReference>
<dbReference type="PROSITE" id="PS51192">
    <property type="entry name" value="HELICASE_ATP_BIND_1"/>
    <property type="match status" value="1"/>
</dbReference>
<proteinExistence type="predicted"/>
<evidence type="ECO:0000259" key="7">
    <source>
        <dbReference type="PROSITE" id="PS51194"/>
    </source>
</evidence>
<feature type="compositionally biased region" description="Acidic residues" evidence="5">
    <location>
        <begin position="350"/>
        <end position="368"/>
    </location>
</feature>
<evidence type="ECO:0000313" key="9">
    <source>
        <dbReference type="Proteomes" id="UP001165679"/>
    </source>
</evidence>
<dbReference type="AlphaFoldDB" id="A0AA41YP31"/>
<dbReference type="Gene3D" id="3.40.50.10810">
    <property type="entry name" value="Tandem AAA-ATPase domain"/>
    <property type="match status" value="1"/>
</dbReference>
<dbReference type="InterPro" id="IPR014001">
    <property type="entry name" value="Helicase_ATP-bd"/>
</dbReference>
<reference evidence="8" key="2">
    <citation type="submission" date="2022-10" db="EMBL/GenBank/DDBJ databases">
        <authorList>
            <person name="Trinh H.N."/>
        </authorList>
    </citation>
    <scope>NUCLEOTIDE SEQUENCE</scope>
    <source>
        <strain evidence="8">RN2-1</strain>
    </source>
</reference>
<evidence type="ECO:0000256" key="2">
    <source>
        <dbReference type="ARBA" id="ARBA00022801"/>
    </source>
</evidence>
<dbReference type="GO" id="GO:0004386">
    <property type="term" value="F:helicase activity"/>
    <property type="evidence" value="ECO:0007669"/>
    <property type="project" value="UniProtKB-KW"/>
</dbReference>
<dbReference type="Gene3D" id="3.40.50.300">
    <property type="entry name" value="P-loop containing nucleotide triphosphate hydrolases"/>
    <property type="match status" value="1"/>
</dbReference>
<evidence type="ECO:0000256" key="1">
    <source>
        <dbReference type="ARBA" id="ARBA00022741"/>
    </source>
</evidence>
<dbReference type="InterPro" id="IPR057342">
    <property type="entry name" value="DEXDc_RapA"/>
</dbReference>
<dbReference type="InterPro" id="IPR000330">
    <property type="entry name" value="SNF2_N"/>
</dbReference>
<sequence>MTGYTEHHGTYLATRIMLEGRSEDAFAKSLSTARVETKPHQVDAALFGLHSPLLKGIILADEVGLGKTIEASLIIAQRWAERRRHILLIVPASLRKQWQQELREKFSLPSVILEARTYREAIKAGHPRPFDQQAAVILTSYEFAARRADDLRLIAWDLVVFDEAHRLRNVYKPTGSVRAKALRDAIKDRFKILLTATPLQNTLMELYGLVSVIDDKFFGDEKTFNTMYEGRRADALTLTSLRRRMAPIYKRHLRRDVQEAGHVAFTRRIATTFDFEPSDRETELYNNVSQYLQRPDSIAFGLKPNQLVIIQARKILGSSVAAIAGFLQTILDRLRRNQVADLSTVADADDTDEVAEELDEDEADDGDSDDHAIDPKKLAAEIAEVETYLRLAREIGSNAKGEKLLARLPEVLDEVEKRGGQRKIVIFTESVRTQTYLASVLSENGYAGQIVLMNGSNNDPESQAIYKAWQEKHKGTDAISGSRSADMKAAVVDAFRGDDRTILIATESGAEGINLQFCSLLLNFDLPWNPQRVEQRIGRCHRYGQKIDVTVVNMLNRRNRAEQRVYQLLDQKFRLFSGVFGASDEVLGAIESGIDFERKVVEAVQRGRTDVEIEAEFKRLEEELEAQITSDMREARQKLFDFLDRDVVARLRQRGSEIEVTLNAFEQRLLTVARAELSEAQFHTTTGPRFDFDGRTWTTEWPLADERGWQFFRLAEDTLAEKIVAAARSRKLLPTALSFDYAAYRQAGWPRLGKVERLTGRSGWLTISVLTVTPADAALGQRDRLVVAGFCDGLYDDAAEHLDQETVDDLFLLPGARSDLPDPCPTERLAPLEQTARSAVNADVDAENRRWLDEETEKLDAYADDIEVAADTQIKQMETEIRAAKKALRGNTAITLEDKVKEQRRIKALEAQADELKLTTFQRRKAVRAEMDDRLDAIAHALKAVPTITPLITLRWSVAA</sequence>
<dbReference type="EMBL" id="JAPDNT010000017">
    <property type="protein sequence ID" value="MCW3476295.1"/>
    <property type="molecule type" value="Genomic_DNA"/>
</dbReference>
<feature type="domain" description="Helicase C-terminal" evidence="7">
    <location>
        <begin position="407"/>
        <end position="587"/>
    </location>
</feature>
<dbReference type="CDD" id="cd18793">
    <property type="entry name" value="SF2_C_SNF"/>
    <property type="match status" value="1"/>
</dbReference>
<protein>
    <submittedName>
        <fullName evidence="8">SNF2-related protein</fullName>
    </submittedName>
</protein>
<keyword evidence="3" id="KW-0347">Helicase</keyword>
<evidence type="ECO:0000259" key="6">
    <source>
        <dbReference type="PROSITE" id="PS51192"/>
    </source>
</evidence>
<dbReference type="CDD" id="cd18011">
    <property type="entry name" value="DEXDc_RapA"/>
    <property type="match status" value="1"/>
</dbReference>
<evidence type="ECO:0000256" key="5">
    <source>
        <dbReference type="SAM" id="MobiDB-lite"/>
    </source>
</evidence>
<organism evidence="8 9">
    <name type="scientific">Limobrevibacterium gyesilva</name>
    <dbReference type="NCBI Taxonomy" id="2991712"/>
    <lineage>
        <taxon>Bacteria</taxon>
        <taxon>Pseudomonadati</taxon>
        <taxon>Pseudomonadota</taxon>
        <taxon>Alphaproteobacteria</taxon>
        <taxon>Acetobacterales</taxon>
        <taxon>Acetobacteraceae</taxon>
        <taxon>Limobrevibacterium</taxon>
    </lineage>
</organism>
<dbReference type="GO" id="GO:0005524">
    <property type="term" value="F:ATP binding"/>
    <property type="evidence" value="ECO:0007669"/>
    <property type="project" value="UniProtKB-KW"/>
</dbReference>
<name>A0AA41YP31_9PROT</name>
<dbReference type="InterPro" id="IPR027417">
    <property type="entry name" value="P-loop_NTPase"/>
</dbReference>
<dbReference type="Proteomes" id="UP001165679">
    <property type="component" value="Unassembled WGS sequence"/>
</dbReference>
<dbReference type="SUPFAM" id="SSF52540">
    <property type="entry name" value="P-loop containing nucleoside triphosphate hydrolases"/>
    <property type="match status" value="2"/>
</dbReference>
<accession>A0AA41YP31</accession>
<dbReference type="Pfam" id="PF00176">
    <property type="entry name" value="SNF2-rel_dom"/>
    <property type="match status" value="1"/>
</dbReference>
<dbReference type="InterPro" id="IPR038718">
    <property type="entry name" value="SNF2-like_sf"/>
</dbReference>
<dbReference type="InterPro" id="IPR049730">
    <property type="entry name" value="SNF2/RAD54-like_C"/>
</dbReference>
<dbReference type="SMART" id="SM00487">
    <property type="entry name" value="DEXDc"/>
    <property type="match status" value="1"/>
</dbReference>
<feature type="domain" description="Helicase ATP-binding" evidence="6">
    <location>
        <begin position="48"/>
        <end position="216"/>
    </location>
</feature>
<dbReference type="PANTHER" id="PTHR10799">
    <property type="entry name" value="SNF2/RAD54 HELICASE FAMILY"/>
    <property type="match status" value="1"/>
</dbReference>
<evidence type="ECO:0000313" key="8">
    <source>
        <dbReference type="EMBL" id="MCW3476295.1"/>
    </source>
</evidence>
<dbReference type="PROSITE" id="PS51194">
    <property type="entry name" value="HELICASE_CTER"/>
    <property type="match status" value="1"/>
</dbReference>
<gene>
    <name evidence="8" type="ORF">OL599_17105</name>
</gene>
<evidence type="ECO:0000256" key="4">
    <source>
        <dbReference type="ARBA" id="ARBA00022840"/>
    </source>
</evidence>
<dbReference type="InterPro" id="IPR001650">
    <property type="entry name" value="Helicase_C-like"/>
</dbReference>